<dbReference type="GO" id="GO:0016887">
    <property type="term" value="F:ATP hydrolysis activity"/>
    <property type="evidence" value="ECO:0007669"/>
    <property type="project" value="InterPro"/>
</dbReference>
<gene>
    <name evidence="3" type="ORF">NCTC10476_01959</name>
</gene>
<reference evidence="3 4" key="1">
    <citation type="submission" date="2018-06" db="EMBL/GenBank/DDBJ databases">
        <authorList>
            <consortium name="Pathogen Informatics"/>
            <person name="Doyle S."/>
        </authorList>
    </citation>
    <scope>NUCLEOTIDE SEQUENCE [LARGE SCALE GENOMIC DNA]</scope>
    <source>
        <strain evidence="3 4">NCTC10476</strain>
    </source>
</reference>
<dbReference type="InterPro" id="IPR027417">
    <property type="entry name" value="P-loop_NTPase"/>
</dbReference>
<proteinExistence type="predicted"/>
<dbReference type="Gene3D" id="3.40.50.300">
    <property type="entry name" value="P-loop containing nucleotide triphosphate hydrolases"/>
    <property type="match status" value="1"/>
</dbReference>
<dbReference type="SUPFAM" id="SSF52540">
    <property type="entry name" value="P-loop containing nucleoside triphosphate hydrolases"/>
    <property type="match status" value="1"/>
</dbReference>
<dbReference type="GO" id="GO:0005524">
    <property type="term" value="F:ATP binding"/>
    <property type="evidence" value="ECO:0007669"/>
    <property type="project" value="InterPro"/>
</dbReference>
<dbReference type="Proteomes" id="UP000255169">
    <property type="component" value="Unassembled WGS sequence"/>
</dbReference>
<organism evidence="3 4">
    <name type="scientific">Yersinia ruckeri</name>
    <dbReference type="NCBI Taxonomy" id="29486"/>
    <lineage>
        <taxon>Bacteria</taxon>
        <taxon>Pseudomonadati</taxon>
        <taxon>Pseudomonadota</taxon>
        <taxon>Gammaproteobacteria</taxon>
        <taxon>Enterobacterales</taxon>
        <taxon>Yersiniaceae</taxon>
        <taxon>Yersinia</taxon>
    </lineage>
</organism>
<feature type="domain" description="AAA+ ATPase" evidence="2">
    <location>
        <begin position="536"/>
        <end position="697"/>
    </location>
</feature>
<dbReference type="InterPro" id="IPR011704">
    <property type="entry name" value="ATPase_dyneun-rel_AAA"/>
</dbReference>
<evidence type="ECO:0000313" key="3">
    <source>
        <dbReference type="EMBL" id="SUQ00656.1"/>
    </source>
</evidence>
<feature type="coiled-coil region" evidence="1">
    <location>
        <begin position="317"/>
        <end position="406"/>
    </location>
</feature>
<name>A0A380QQJ1_YERRU</name>
<keyword evidence="1" id="KW-0175">Coiled coil</keyword>
<protein>
    <submittedName>
        <fullName evidence="3">ATPase involved in DNA repair</fullName>
    </submittedName>
</protein>
<keyword evidence="4" id="KW-1185">Reference proteome</keyword>
<dbReference type="AlphaFoldDB" id="A0A380QQJ1"/>
<evidence type="ECO:0000259" key="2">
    <source>
        <dbReference type="SMART" id="SM00382"/>
    </source>
</evidence>
<dbReference type="EMBL" id="UHJG01000001">
    <property type="protein sequence ID" value="SUQ00656.1"/>
    <property type="molecule type" value="Genomic_DNA"/>
</dbReference>
<accession>A0A380QQJ1</accession>
<dbReference type="SMART" id="SM00382">
    <property type="entry name" value="AAA"/>
    <property type="match status" value="1"/>
</dbReference>
<evidence type="ECO:0000313" key="4">
    <source>
        <dbReference type="Proteomes" id="UP000255169"/>
    </source>
</evidence>
<sequence>MYKTDILCNLMGLPMVYQDPLPKLIVKKSTLLNENQGFVIPLLEEIEPDVFKPISKQDYPSDILITKGFPSVDERFGVTDLFVLAAHSYDETKSIKDGKSRYWAMGSDAENLAQNTLLPVLEISLPDKQNGMLPQDVIPLKQPFFILDGTDLYGPLTSTQNDDKRYIIEPHVHSLLSYGKGFLGCFKVSDLEKALVTVIENNVETLYVSSFKTISKYKSKSIDYLSDDQLIKVVNAQGFGKKAQPLGKKEAQRLQQIIAESEKTNQIFKQYERVERLKNLLDRYLSESDIGYSLIKEYLNTNAGMRFLETYIEDNKSSLLQEHLEKVRDDVEQEESRIRSSLSRLEETLVSKENQLHEYEQKVESKKREVENKIAEFEAEKEDAIKKKLEEKQLKLSTEIDKAKENLSQINIDIEKRANLLNIANEAVQLNKRKDYLEEHNMLLKSTADGYQDVLRTTNNQDLAKKIGEMEAINKVLNGQSYLDTTMFDAKPVVFTSDEPERVEDLIDCLCSKFSEDGGRDFSQEEMTNLIVSINQSFLTVLSGPPGTGKTSTATRLAESLHLGSPAGDKNFLFVPVGRGWVSSRDILGFYNSLKGVYQESRTGLYGFLQHKSNGAQKLILLDEANLSSMEHYWSDFIGLCDAEYCSRAIDTGIPKDDLRFINIDNSVRFIATINNDSTTERLSPRLIDRAPIINLDISNDMAHNFAGKKLEGTIRIETLNKLLSPREDIELSKANDLILNRIIEHLSKRDSKLGNSVHISKRKVNAITNYCSVVSPILDNEIAMDFSIEQHILPHIEGYGQGFKNRLGELSDILGRSYPRSSAQLERIITTGNEFTSSFSYF</sequence>
<evidence type="ECO:0000256" key="1">
    <source>
        <dbReference type="SAM" id="Coils"/>
    </source>
</evidence>
<dbReference type="Pfam" id="PF07728">
    <property type="entry name" value="AAA_5"/>
    <property type="match status" value="1"/>
</dbReference>
<dbReference type="InterPro" id="IPR003593">
    <property type="entry name" value="AAA+_ATPase"/>
</dbReference>